<dbReference type="Gene3D" id="3.40.30.10">
    <property type="entry name" value="Glutaredoxin"/>
    <property type="match status" value="2"/>
</dbReference>
<name>A0A1W1E4V4_9ZZZZ</name>
<dbReference type="PANTHER" id="PTHR15337:SF11">
    <property type="entry name" value="THIOREDOXIN DOMAIN-CONTAINING PROTEIN"/>
    <property type="match status" value="1"/>
</dbReference>
<keyword evidence="1" id="KW-0732">Signal</keyword>
<dbReference type="PROSITE" id="PS51352">
    <property type="entry name" value="THIOREDOXIN_2"/>
    <property type="match status" value="1"/>
</dbReference>
<dbReference type="PANTHER" id="PTHR15337">
    <property type="entry name" value="ANTERIOR GRADIENT PROTEIN-RELATED"/>
    <property type="match status" value="1"/>
</dbReference>
<dbReference type="PROSITE" id="PS00194">
    <property type="entry name" value="THIOREDOXIN_1"/>
    <property type="match status" value="1"/>
</dbReference>
<evidence type="ECO:0000259" key="2">
    <source>
        <dbReference type="PROSITE" id="PS51352"/>
    </source>
</evidence>
<organism evidence="3">
    <name type="scientific">hydrothermal vent metagenome</name>
    <dbReference type="NCBI Taxonomy" id="652676"/>
    <lineage>
        <taxon>unclassified sequences</taxon>
        <taxon>metagenomes</taxon>
        <taxon>ecological metagenomes</taxon>
    </lineage>
</organism>
<proteinExistence type="predicted"/>
<dbReference type="SUPFAM" id="SSF52833">
    <property type="entry name" value="Thioredoxin-like"/>
    <property type="match status" value="1"/>
</dbReference>
<dbReference type="Pfam" id="PF13098">
    <property type="entry name" value="Thioredoxin_2"/>
    <property type="match status" value="2"/>
</dbReference>
<dbReference type="InterPro" id="IPR017937">
    <property type="entry name" value="Thioredoxin_CS"/>
</dbReference>
<accession>A0A1W1E4V4</accession>
<dbReference type="InterPro" id="IPR051099">
    <property type="entry name" value="AGR/TXD"/>
</dbReference>
<evidence type="ECO:0000256" key="1">
    <source>
        <dbReference type="ARBA" id="ARBA00022729"/>
    </source>
</evidence>
<dbReference type="InterPro" id="IPR013766">
    <property type="entry name" value="Thioredoxin_domain"/>
</dbReference>
<dbReference type="InterPro" id="IPR036249">
    <property type="entry name" value="Thioredoxin-like_sf"/>
</dbReference>
<evidence type="ECO:0000313" key="3">
    <source>
        <dbReference type="EMBL" id="SFV88901.1"/>
    </source>
</evidence>
<gene>
    <name evidence="3" type="ORF">MNB_SUP05-SYMBIONT-7-793</name>
</gene>
<sequence length="349" mass="39970">MNNYQNTCFYQFKNFVKTPLTLMILMFVGFTNAYAEGKVGVIKGGANYSSLPWFKKSFLEITEDVEEAKEGNKHVMLFFHLDGCPYCEQMVQNFDKAFLKGSIQENFEVIAINIRGDLEVAMDEDQTLSEKALAAKIGVQWTPTVVFLNQKNEIVAKTNGYRTPQKFKQVLDFVRHKAYETQTLAGYIEGIEKSGNYRLKQHSMYRDVSDFSSIETPLAVIFEDKECDACEYFYNTTLKDKITLSAFDAFTVVRLDANSTRAIVDNDGDKTTPKAWAKELNLNYRPGIVLFNQGDEITRIDGFLYAFHFREALRYVSGGFYQQFATYGTYLAYRQKQLLAQGIDIDISK</sequence>
<dbReference type="InterPro" id="IPR012336">
    <property type="entry name" value="Thioredoxin-like_fold"/>
</dbReference>
<reference evidence="3" key="1">
    <citation type="submission" date="2016-10" db="EMBL/GenBank/DDBJ databases">
        <authorList>
            <person name="de Groot N.N."/>
        </authorList>
    </citation>
    <scope>NUCLEOTIDE SEQUENCE</scope>
</reference>
<feature type="domain" description="Thioredoxin" evidence="2">
    <location>
        <begin position="21"/>
        <end position="176"/>
    </location>
</feature>
<dbReference type="AlphaFoldDB" id="A0A1W1E4V4"/>
<protein>
    <submittedName>
        <fullName evidence="3">Thioredoxin SoxW</fullName>
    </submittedName>
</protein>
<dbReference type="EMBL" id="FPIA01000100">
    <property type="protein sequence ID" value="SFV88901.1"/>
    <property type="molecule type" value="Genomic_DNA"/>
</dbReference>